<evidence type="ECO:0000256" key="6">
    <source>
        <dbReference type="SAM" id="Phobius"/>
    </source>
</evidence>
<sequence>MGQPITTNPILIALINMTVVFAVLYGLSLVVRLIQVIDPTQKKRGKKQNLTP</sequence>
<feature type="transmembrane region" description="Helical" evidence="6">
    <location>
        <begin position="12"/>
        <end position="34"/>
    </location>
</feature>
<comment type="caution">
    <text evidence="7">The sequence shown here is derived from an EMBL/GenBank/DDBJ whole genome shotgun (WGS) entry which is preliminary data.</text>
</comment>
<keyword evidence="8" id="KW-1185">Reference proteome</keyword>
<proteinExistence type="predicted"/>
<evidence type="ECO:0000256" key="5">
    <source>
        <dbReference type="ARBA" id="ARBA00023136"/>
    </source>
</evidence>
<comment type="subcellular location">
    <subcellularLocation>
        <location evidence="1">Cell membrane</location>
    </subcellularLocation>
</comment>
<dbReference type="Pfam" id="PF04277">
    <property type="entry name" value="OAD_gamma"/>
    <property type="match status" value="1"/>
</dbReference>
<evidence type="ECO:0000256" key="3">
    <source>
        <dbReference type="ARBA" id="ARBA00022692"/>
    </source>
</evidence>
<evidence type="ECO:0000313" key="8">
    <source>
        <dbReference type="Proteomes" id="UP000004324"/>
    </source>
</evidence>
<keyword evidence="3 6" id="KW-0812">Transmembrane</keyword>
<evidence type="ECO:0000256" key="1">
    <source>
        <dbReference type="ARBA" id="ARBA00004236"/>
    </source>
</evidence>
<dbReference type="PATRIC" id="fig|1149862.3.peg.166"/>
<dbReference type="GO" id="GO:0036376">
    <property type="term" value="P:sodium ion export across plasma membrane"/>
    <property type="evidence" value="ECO:0007669"/>
    <property type="project" value="InterPro"/>
</dbReference>
<dbReference type="EMBL" id="AKVJ01000003">
    <property type="protein sequence ID" value="EIW20852.1"/>
    <property type="molecule type" value="Genomic_DNA"/>
</dbReference>
<keyword evidence="2" id="KW-1003">Cell membrane</keyword>
<dbReference type="InterPro" id="IPR005899">
    <property type="entry name" value="Na_pump_deCOase"/>
</dbReference>
<dbReference type="AlphaFoldDB" id="I9B6W1"/>
<evidence type="ECO:0000256" key="2">
    <source>
        <dbReference type="ARBA" id="ARBA00022475"/>
    </source>
</evidence>
<accession>I9B6W1</accession>
<keyword evidence="4 6" id="KW-1133">Transmembrane helix</keyword>
<evidence type="ECO:0000256" key="4">
    <source>
        <dbReference type="ARBA" id="ARBA00022989"/>
    </source>
</evidence>
<dbReference type="Proteomes" id="UP000004324">
    <property type="component" value="Unassembled WGS sequence"/>
</dbReference>
<gene>
    <name evidence="7" type="ORF">FB4_1890</name>
</gene>
<dbReference type="RefSeq" id="WP_007930439.1">
    <property type="nucleotide sequence ID" value="NZ_AKVJ01000003.1"/>
</dbReference>
<evidence type="ECO:0000313" key="7">
    <source>
        <dbReference type="EMBL" id="EIW20852.1"/>
    </source>
</evidence>
<reference evidence="7 8" key="1">
    <citation type="journal article" date="2012" name="J. Bacteriol.">
        <title>Draft Genome Sequences for Two Metal-Reducing Pelosinus fermentans Strains Isolated from a Cr(VI)-Contaminated Site and for Type Strain R7.</title>
        <authorList>
            <person name="Brown S.D."/>
            <person name="Podar M."/>
            <person name="Klingeman D.M."/>
            <person name="Johnson C.M."/>
            <person name="Yang Z.K."/>
            <person name="Utturkar S.M."/>
            <person name="Land M.L."/>
            <person name="Mosher J.J."/>
            <person name="Hurt R.A.Jr."/>
            <person name="Phelps T.J."/>
            <person name="Palumbo A.V."/>
            <person name="Arkin A.P."/>
            <person name="Hazen T.C."/>
            <person name="Elias D.A."/>
        </authorList>
    </citation>
    <scope>NUCLEOTIDE SEQUENCE [LARGE SCALE GENOMIC DNA]</scope>
    <source>
        <strain evidence="7 8">B4</strain>
    </source>
</reference>
<name>I9B6W1_9FIRM</name>
<dbReference type="GO" id="GO:0015081">
    <property type="term" value="F:sodium ion transmembrane transporter activity"/>
    <property type="evidence" value="ECO:0007669"/>
    <property type="project" value="InterPro"/>
</dbReference>
<protein>
    <submittedName>
        <fullName evidence="7">Sodium pump decarboxylase gamma subunit</fullName>
    </submittedName>
</protein>
<dbReference type="GO" id="GO:0005886">
    <property type="term" value="C:plasma membrane"/>
    <property type="evidence" value="ECO:0007669"/>
    <property type="project" value="UniProtKB-SubCell"/>
</dbReference>
<organism evidence="7 8">
    <name type="scientific">Pelosinus fermentans B4</name>
    <dbReference type="NCBI Taxonomy" id="1149862"/>
    <lineage>
        <taxon>Bacteria</taxon>
        <taxon>Bacillati</taxon>
        <taxon>Bacillota</taxon>
        <taxon>Negativicutes</taxon>
        <taxon>Selenomonadales</taxon>
        <taxon>Sporomusaceae</taxon>
        <taxon>Pelosinus</taxon>
    </lineage>
</organism>
<keyword evidence="5 6" id="KW-0472">Membrane</keyword>